<reference evidence="3 4" key="1">
    <citation type="journal article" date="2017" name="Genome Biol. Evol.">
        <title>Phytophthora megakarya and P. palmivora, closely related causal agents of cacao black pod rot, underwent increases in genome sizes and gene numbers by different mechanisms.</title>
        <authorList>
            <person name="Ali S.S."/>
            <person name="Shao J."/>
            <person name="Lary D.J."/>
            <person name="Kronmiller B."/>
            <person name="Shen D."/>
            <person name="Strem M.D."/>
            <person name="Amoako-Attah I."/>
            <person name="Akrofi A.Y."/>
            <person name="Begoude B.A."/>
            <person name="Ten Hoopen G.M."/>
            <person name="Coulibaly K."/>
            <person name="Kebe B.I."/>
            <person name="Melnick R.L."/>
            <person name="Guiltinan M.J."/>
            <person name="Tyler B.M."/>
            <person name="Meinhardt L.W."/>
            <person name="Bailey B.A."/>
        </authorList>
    </citation>
    <scope>NUCLEOTIDE SEQUENCE [LARGE SCALE GENOMIC DNA]</scope>
    <source>
        <strain evidence="4">sbr112.9</strain>
    </source>
</reference>
<evidence type="ECO:0000256" key="1">
    <source>
        <dbReference type="SAM" id="MobiDB-lite"/>
    </source>
</evidence>
<evidence type="ECO:0000259" key="2">
    <source>
        <dbReference type="Pfam" id="PF05018"/>
    </source>
</evidence>
<evidence type="ECO:0000313" key="4">
    <source>
        <dbReference type="Proteomes" id="UP000237271"/>
    </source>
</evidence>
<feature type="compositionally biased region" description="Basic and acidic residues" evidence="1">
    <location>
        <begin position="832"/>
        <end position="846"/>
    </location>
</feature>
<organism evidence="3 4">
    <name type="scientific">Phytophthora palmivora</name>
    <dbReference type="NCBI Taxonomy" id="4796"/>
    <lineage>
        <taxon>Eukaryota</taxon>
        <taxon>Sar</taxon>
        <taxon>Stramenopiles</taxon>
        <taxon>Oomycota</taxon>
        <taxon>Peronosporomycetes</taxon>
        <taxon>Peronosporales</taxon>
        <taxon>Peronosporaceae</taxon>
        <taxon>Phytophthora</taxon>
    </lineage>
</organism>
<feature type="compositionally biased region" description="Polar residues" evidence="1">
    <location>
        <begin position="978"/>
        <end position="994"/>
    </location>
</feature>
<dbReference type="InterPro" id="IPR040441">
    <property type="entry name" value="CFA20/CFAP20DC"/>
</dbReference>
<feature type="region of interest" description="Disordered" evidence="1">
    <location>
        <begin position="750"/>
        <end position="882"/>
    </location>
</feature>
<feature type="region of interest" description="Disordered" evidence="1">
    <location>
        <begin position="381"/>
        <end position="413"/>
    </location>
</feature>
<feature type="region of interest" description="Disordered" evidence="1">
    <location>
        <begin position="723"/>
        <end position="742"/>
    </location>
</feature>
<dbReference type="Proteomes" id="UP000237271">
    <property type="component" value="Unassembled WGS sequence"/>
</dbReference>
<proteinExistence type="predicted"/>
<protein>
    <recommendedName>
        <fullName evidence="2">CFA20 domain-containing protein</fullName>
    </recommendedName>
</protein>
<feature type="compositionally biased region" description="Basic residues" evidence="1">
    <location>
        <begin position="952"/>
        <end position="961"/>
    </location>
</feature>
<feature type="compositionally biased region" description="Basic and acidic residues" evidence="1">
    <location>
        <begin position="777"/>
        <end position="793"/>
    </location>
</feature>
<feature type="compositionally biased region" description="Low complexity" evidence="1">
    <location>
        <begin position="386"/>
        <end position="409"/>
    </location>
</feature>
<feature type="compositionally biased region" description="Basic and acidic residues" evidence="1">
    <location>
        <begin position="757"/>
        <end position="767"/>
    </location>
</feature>
<dbReference type="EMBL" id="NCKW01005168">
    <property type="protein sequence ID" value="POM73357.1"/>
    <property type="molecule type" value="Genomic_DNA"/>
</dbReference>
<dbReference type="AlphaFoldDB" id="A0A2P4Y6D7"/>
<dbReference type="Pfam" id="PF05018">
    <property type="entry name" value="CFA20_dom"/>
    <property type="match status" value="1"/>
</dbReference>
<evidence type="ECO:0000313" key="3">
    <source>
        <dbReference type="EMBL" id="POM73357.1"/>
    </source>
</evidence>
<sequence length="1020" mass="113680">MAYFHGGDYVELLSAQGKAPAASWKLQGKISKTFDKGIKGNAFTLDGNSETKMQLPKTASSSLGLAQRFVILQLLVPFTRSFSVEICYSDFQKVRRRFVVASAFRDTTRTTLHVQLPLNSADVPRDQWINLVFDLQMMSEIYFPDTGYRSMESVCVSGSCRLKRIFTMKDAPTPSRGSNVIRHADIRDIPRQFVFSATQRGISGASPIPTLYFSSISASGIGGIHGIAVGATPVGNSNQKSSRRNRTAPLAKPQAKGKRTVRPTSELLHRKTPAPPQPVTPSNMDADNLSGQRLRTPARVGSKFRQPHSSIDKVVVVQRENYLRDSESPSPTFRVAASSHERIFDDREMAMNSAPRNMSPVRVQKSQDVKTEQAMIALSPEPTVPPELTVPTPRSLNRALSPPSSALSSVMMSPKELQPELRSRTLRQSILGEIQQKIASLEADDERADQRDRELFLRHTSLHSGEWHLQKLRDDDLDVDGALLSDDEDCDIQLSSSWRREMTEQTTSTFLATSSSEVAMHHHNPDDKVVKTSVESRNYADKESIFSFSSMEPETMSTRERTPRLFDFDSLLQDVEPLTAPQPVSSTITEPPIYKQLENRIETALADAESDADDLELVKLLAAKRSARHLPITQDIGCDEGTKAQDDQKLTLPETHQGNMTIDNDSNELEENTQEVAQLRDADFIAGSHGEKDDWVVVDMSTADPALDPTINTNELNQEKEIHFDQQSDEDSDVDIGGDITGLSMDLTSELSASGGESERDFRHDDEFTGPASPQTDESKLDEIHKSSNHRDDGDEASSFDFDDIVDNAELSDDRDEKEGKHDQITVSVTTDKSEQRATRASRDFNPKLASSPQKNQVLREKRRAPPVPPRRMTSVNSPLINSRENIHDELLLRKSREKSLKSSSAIELSSSFSSRRLQSLLESTDWTAELNAQGNNSLSTSSSHNLSPRRISNRKQRHHASSTDISTGIRSSKDSTNRSLQPPSTRPQTPLTSSIELVYDPRLRCYYDPITNKYYALAE</sequence>
<gene>
    <name evidence="3" type="ORF">PHPALM_9803</name>
</gene>
<feature type="region of interest" description="Disordered" evidence="1">
    <location>
        <begin position="234"/>
        <end position="290"/>
    </location>
</feature>
<name>A0A2P4Y6D7_9STRA</name>
<comment type="caution">
    <text evidence="3">The sequence shown here is derived from an EMBL/GenBank/DDBJ whole genome shotgun (WGS) entry which is preliminary data.</text>
</comment>
<feature type="compositionally biased region" description="Acidic residues" evidence="1">
    <location>
        <begin position="794"/>
        <end position="814"/>
    </location>
</feature>
<feature type="compositionally biased region" description="Low complexity" evidence="1">
    <location>
        <begin position="936"/>
        <end position="947"/>
    </location>
</feature>
<feature type="domain" description="CFA20" evidence="2">
    <location>
        <begin position="8"/>
        <end position="169"/>
    </location>
</feature>
<accession>A0A2P4Y6D7</accession>
<feature type="compositionally biased region" description="Basic and acidic residues" evidence="1">
    <location>
        <begin position="815"/>
        <end position="824"/>
    </location>
</feature>
<feature type="region of interest" description="Disordered" evidence="1">
    <location>
        <begin position="934"/>
        <end position="994"/>
    </location>
</feature>
<feature type="compositionally biased region" description="Acidic residues" evidence="1">
    <location>
        <begin position="727"/>
        <end position="736"/>
    </location>
</feature>
<dbReference type="InterPro" id="IPR007714">
    <property type="entry name" value="CFA20_dom"/>
</dbReference>
<feature type="compositionally biased region" description="Polar residues" evidence="1">
    <location>
        <begin position="280"/>
        <end position="290"/>
    </location>
</feature>
<dbReference type="OrthoDB" id="10261083at2759"/>
<keyword evidence="4" id="KW-1185">Reference proteome</keyword>
<dbReference type="PANTHER" id="PTHR12458">
    <property type="entry name" value="ORF PROTEIN"/>
    <property type="match status" value="1"/>
</dbReference>